<sequence>MSYLEIKRIVEKEIEKVTKPLFIDDEVRRVMAKHHILEETVQQALNKTNAHLKRVVRHKLSKQVVHQLVQQIVKNELQKLMKVNEQLQRVSQLVQPIIVPESKGGLSAQERVTQLQELVEVLPEPEYLFAFDRGDEDKEEEEEQDARKYEERKEDKLGDGNDEENLGNRLIVDNEARVELILKRQLEEEYAKAVSEEIKEDVALRRASNEELRQKYAELRTQLIEVSGKLIYERQKIEYLTKLEEKTRVIKNIPRKDEGRTDLDAQITRFRILVEKLEYATS</sequence>
<dbReference type="Proteomes" id="UP000037122">
    <property type="component" value="Unassembled WGS sequence"/>
</dbReference>
<dbReference type="EMBL" id="LGST01000007">
    <property type="protein sequence ID" value="KNE02023.1"/>
    <property type="molecule type" value="Genomic_DNA"/>
</dbReference>
<dbReference type="Pfam" id="PF13093">
    <property type="entry name" value="FTA4"/>
    <property type="match status" value="1"/>
</dbReference>
<dbReference type="InterPro" id="IPR025207">
    <property type="entry name" value="Sim4_Fta4"/>
</dbReference>
<comment type="caution">
    <text evidence="2">The sequence shown here is derived from an EMBL/GenBank/DDBJ whole genome shotgun (WGS) entry which is preliminary data.</text>
</comment>
<dbReference type="VEuPathDB" id="FungiDB:CJI96_0002289"/>
<evidence type="ECO:0000256" key="1">
    <source>
        <dbReference type="SAM" id="MobiDB-lite"/>
    </source>
</evidence>
<accession>A0A0L0P6P3</accession>
<protein>
    <submittedName>
        <fullName evidence="2">Uncharacterized protein</fullName>
    </submittedName>
</protein>
<feature type="region of interest" description="Disordered" evidence="1">
    <location>
        <begin position="132"/>
        <end position="168"/>
    </location>
</feature>
<reference evidence="3" key="1">
    <citation type="journal article" date="2015" name="BMC Genomics">
        <title>Draft genome of a commonly misdiagnosed multidrug resistant pathogen Candida auris.</title>
        <authorList>
            <person name="Chatterjee S."/>
            <person name="Alampalli S.V."/>
            <person name="Nageshan R.K."/>
            <person name="Chettiar S.T."/>
            <person name="Joshi S."/>
            <person name="Tatu U.S."/>
        </authorList>
    </citation>
    <scope>NUCLEOTIDE SEQUENCE [LARGE SCALE GENOMIC DNA]</scope>
    <source>
        <strain evidence="3">6684</strain>
    </source>
</reference>
<dbReference type="VEuPathDB" id="FungiDB:CJJ07_003665"/>
<dbReference type="VEuPathDB" id="FungiDB:CJI97_003831"/>
<dbReference type="VEuPathDB" id="FungiDB:B9J08_003757"/>
<name>A0A0L0P6P3_CANAR</name>
<feature type="compositionally biased region" description="Basic and acidic residues" evidence="1">
    <location>
        <begin position="145"/>
        <end position="159"/>
    </location>
</feature>
<gene>
    <name evidence="2" type="ORF">QG37_00962</name>
</gene>
<proteinExistence type="predicted"/>
<dbReference type="GO" id="GO:0031511">
    <property type="term" value="C:Mis6-Sim4 complex"/>
    <property type="evidence" value="ECO:0007669"/>
    <property type="project" value="InterPro"/>
</dbReference>
<dbReference type="VEuPathDB" id="FungiDB:CJJ09_000350"/>
<organism evidence="2 3">
    <name type="scientific">Candidozyma auris</name>
    <name type="common">Yeast</name>
    <name type="synonym">Candida auris</name>
    <dbReference type="NCBI Taxonomy" id="498019"/>
    <lineage>
        <taxon>Eukaryota</taxon>
        <taxon>Fungi</taxon>
        <taxon>Dikarya</taxon>
        <taxon>Ascomycota</taxon>
        <taxon>Saccharomycotina</taxon>
        <taxon>Pichiomycetes</taxon>
        <taxon>Metschnikowiaceae</taxon>
        <taxon>Candidozyma</taxon>
    </lineage>
</organism>
<dbReference type="VEuPathDB" id="FungiDB:QG37_00962"/>
<evidence type="ECO:0000313" key="2">
    <source>
        <dbReference type="EMBL" id="KNE02023.1"/>
    </source>
</evidence>
<dbReference type="AlphaFoldDB" id="A0A0L0P6P3"/>
<evidence type="ECO:0000313" key="3">
    <source>
        <dbReference type="Proteomes" id="UP000037122"/>
    </source>
</evidence>